<evidence type="ECO:0000259" key="2">
    <source>
        <dbReference type="Pfam" id="PF19701"/>
    </source>
</evidence>
<accession>A0A1H8JZF6</accession>
<proteinExistence type="predicted"/>
<dbReference type="EMBL" id="FOCX01000005">
    <property type="protein sequence ID" value="SEN85656.1"/>
    <property type="molecule type" value="Genomic_DNA"/>
</dbReference>
<evidence type="ECO:0000256" key="1">
    <source>
        <dbReference type="SAM" id="Phobius"/>
    </source>
</evidence>
<dbReference type="Pfam" id="PF19701">
    <property type="entry name" value="DUF6199"/>
    <property type="match status" value="1"/>
</dbReference>
<feature type="domain" description="DUF6199" evidence="2">
    <location>
        <begin position="48"/>
        <end position="112"/>
    </location>
</feature>
<feature type="transmembrane region" description="Helical" evidence="1">
    <location>
        <begin position="90"/>
        <end position="115"/>
    </location>
</feature>
<protein>
    <recommendedName>
        <fullName evidence="2">DUF6199 domain-containing protein</fullName>
    </recommendedName>
</protein>
<feature type="transmembrane region" description="Helical" evidence="1">
    <location>
        <begin position="45"/>
        <end position="64"/>
    </location>
</feature>
<evidence type="ECO:0000313" key="4">
    <source>
        <dbReference type="Proteomes" id="UP000198775"/>
    </source>
</evidence>
<keyword evidence="1" id="KW-0472">Membrane</keyword>
<keyword evidence="1" id="KW-1133">Transmembrane helix</keyword>
<keyword evidence="1" id="KW-0812">Transmembrane</keyword>
<gene>
    <name evidence="3" type="ORF">SAMN05216388_1005212</name>
</gene>
<dbReference type="Proteomes" id="UP000198775">
    <property type="component" value="Unassembled WGS sequence"/>
</dbReference>
<keyword evidence="4" id="KW-1185">Reference proteome</keyword>
<dbReference type="InterPro" id="IPR045679">
    <property type="entry name" value="DUF6199"/>
</dbReference>
<name>A0A1H8JZF6_9EURY</name>
<reference evidence="4" key="1">
    <citation type="submission" date="2016-10" db="EMBL/GenBank/DDBJ databases">
        <authorList>
            <person name="Varghese N."/>
            <person name="Submissions S."/>
        </authorList>
    </citation>
    <scope>NUCLEOTIDE SEQUENCE [LARGE SCALE GENOMIC DNA]</scope>
    <source>
        <strain evidence="4">IBRC-M 10043</strain>
    </source>
</reference>
<organism evidence="3 4">
    <name type="scientific">Halorientalis persicus</name>
    <dbReference type="NCBI Taxonomy" id="1367881"/>
    <lineage>
        <taxon>Archaea</taxon>
        <taxon>Methanobacteriati</taxon>
        <taxon>Methanobacteriota</taxon>
        <taxon>Stenosarchaea group</taxon>
        <taxon>Halobacteria</taxon>
        <taxon>Halobacteriales</taxon>
        <taxon>Haloarculaceae</taxon>
        <taxon>Halorientalis</taxon>
    </lineage>
</organism>
<dbReference type="AlphaFoldDB" id="A0A1H8JZF6"/>
<evidence type="ECO:0000313" key="3">
    <source>
        <dbReference type="EMBL" id="SEN85656.1"/>
    </source>
</evidence>
<sequence>MLSNQTSRVSLGLAAVLVLLAAQPAVAGAEPTATPSDSDSEPTGAGAFGFILVLFGLPGTVRPYGTARFSERLDAIGSDRRLEEVEPSDWMVLLTRIVSVAMVLFGGFLILLAALG</sequence>